<dbReference type="AlphaFoldDB" id="A0A645IZF2"/>
<accession>A0A645IZF2</accession>
<proteinExistence type="predicted"/>
<dbReference type="EMBL" id="VSSQ01127009">
    <property type="protein sequence ID" value="MPN56547.1"/>
    <property type="molecule type" value="Genomic_DNA"/>
</dbReference>
<protein>
    <recommendedName>
        <fullName evidence="1">Multidrug resistance protein MdtA-like C-terminal permuted SH3 domain-containing protein</fullName>
    </recommendedName>
</protein>
<evidence type="ECO:0000313" key="2">
    <source>
        <dbReference type="EMBL" id="MPN56547.1"/>
    </source>
</evidence>
<sequence length="63" mass="6848">MGRDIAFVYKNGKVKQVELKKGLRTASSVQITKGLEVGDTLLVTGVMQLRDGGDVIIDKITEN</sequence>
<dbReference type="Pfam" id="PF25967">
    <property type="entry name" value="RND-MFP_C"/>
    <property type="match status" value="1"/>
</dbReference>
<organism evidence="2">
    <name type="scientific">bioreactor metagenome</name>
    <dbReference type="NCBI Taxonomy" id="1076179"/>
    <lineage>
        <taxon>unclassified sequences</taxon>
        <taxon>metagenomes</taxon>
        <taxon>ecological metagenomes</taxon>
    </lineage>
</organism>
<comment type="caution">
    <text evidence="2">The sequence shown here is derived from an EMBL/GenBank/DDBJ whole genome shotgun (WGS) entry which is preliminary data.</text>
</comment>
<dbReference type="Gene3D" id="2.40.420.20">
    <property type="match status" value="1"/>
</dbReference>
<evidence type="ECO:0000259" key="1">
    <source>
        <dbReference type="Pfam" id="PF25967"/>
    </source>
</evidence>
<feature type="domain" description="Multidrug resistance protein MdtA-like C-terminal permuted SH3" evidence="1">
    <location>
        <begin position="8"/>
        <end position="46"/>
    </location>
</feature>
<name>A0A645IZF2_9ZZZZ</name>
<dbReference type="InterPro" id="IPR058627">
    <property type="entry name" value="MdtA-like_C"/>
</dbReference>
<gene>
    <name evidence="2" type="ORF">SDC9_204237</name>
</gene>
<reference evidence="2" key="1">
    <citation type="submission" date="2019-08" db="EMBL/GenBank/DDBJ databases">
        <authorList>
            <person name="Kucharzyk K."/>
            <person name="Murdoch R.W."/>
            <person name="Higgins S."/>
            <person name="Loffler F."/>
        </authorList>
    </citation>
    <scope>NUCLEOTIDE SEQUENCE</scope>
</reference>